<comment type="caution">
    <text evidence="1">The sequence shown here is derived from an EMBL/GenBank/DDBJ whole genome shotgun (WGS) entry which is preliminary data.</text>
</comment>
<feature type="non-terminal residue" evidence="1">
    <location>
        <position position="1"/>
    </location>
</feature>
<gene>
    <name evidence="1" type="ORF">Tci_924843</name>
</gene>
<organism evidence="1">
    <name type="scientific">Tanacetum cinerariifolium</name>
    <name type="common">Dalmatian daisy</name>
    <name type="synonym">Chrysanthemum cinerariifolium</name>
    <dbReference type="NCBI Taxonomy" id="118510"/>
    <lineage>
        <taxon>Eukaryota</taxon>
        <taxon>Viridiplantae</taxon>
        <taxon>Streptophyta</taxon>
        <taxon>Embryophyta</taxon>
        <taxon>Tracheophyta</taxon>
        <taxon>Spermatophyta</taxon>
        <taxon>Magnoliopsida</taxon>
        <taxon>eudicotyledons</taxon>
        <taxon>Gunneridae</taxon>
        <taxon>Pentapetalae</taxon>
        <taxon>asterids</taxon>
        <taxon>campanulids</taxon>
        <taxon>Asterales</taxon>
        <taxon>Asteraceae</taxon>
        <taxon>Asteroideae</taxon>
        <taxon>Anthemideae</taxon>
        <taxon>Anthemidinae</taxon>
        <taxon>Tanacetum</taxon>
    </lineage>
</organism>
<accession>A0A699X857</accession>
<sequence length="84" mass="8936">VVPIVDHVLLAGDTEALEADEPTHAPGSPISIPISQIRLRRARKTVRPKPPMSASMEACIARQAALPSPPLLVTSLPLPFVKPT</sequence>
<dbReference type="EMBL" id="BKCJ011787467">
    <property type="protein sequence ID" value="GFD52874.1"/>
    <property type="molecule type" value="Genomic_DNA"/>
</dbReference>
<dbReference type="AlphaFoldDB" id="A0A699X857"/>
<name>A0A699X857_TANCI</name>
<proteinExistence type="predicted"/>
<reference evidence="1" key="1">
    <citation type="journal article" date="2019" name="Sci. Rep.">
        <title>Draft genome of Tanacetum cinerariifolium, the natural source of mosquito coil.</title>
        <authorList>
            <person name="Yamashiro T."/>
            <person name="Shiraishi A."/>
            <person name="Satake H."/>
            <person name="Nakayama K."/>
        </authorList>
    </citation>
    <scope>NUCLEOTIDE SEQUENCE</scope>
</reference>
<protein>
    <submittedName>
        <fullName evidence="1">Uncharacterized protein</fullName>
    </submittedName>
</protein>
<evidence type="ECO:0000313" key="1">
    <source>
        <dbReference type="EMBL" id="GFD52874.1"/>
    </source>
</evidence>